<dbReference type="Proteomes" id="UP000239239">
    <property type="component" value="Unassembled WGS sequence"/>
</dbReference>
<keyword evidence="3" id="KW-0472">Membrane</keyword>
<feature type="region of interest" description="Disordered" evidence="2">
    <location>
        <begin position="326"/>
        <end position="349"/>
    </location>
</feature>
<evidence type="ECO:0000256" key="2">
    <source>
        <dbReference type="SAM" id="MobiDB-lite"/>
    </source>
</evidence>
<evidence type="ECO:0000256" key="3">
    <source>
        <dbReference type="SAM" id="Phobius"/>
    </source>
</evidence>
<comment type="caution">
    <text evidence="4">The sequence shown here is derived from an EMBL/GenBank/DDBJ whole genome shotgun (WGS) entry which is preliminary data.</text>
</comment>
<feature type="region of interest" description="Disordered" evidence="2">
    <location>
        <begin position="416"/>
        <end position="460"/>
    </location>
</feature>
<feature type="transmembrane region" description="Helical" evidence="3">
    <location>
        <begin position="149"/>
        <end position="171"/>
    </location>
</feature>
<feature type="transmembrane region" description="Helical" evidence="3">
    <location>
        <begin position="125"/>
        <end position="143"/>
    </location>
</feature>
<gene>
    <name evidence="4" type="ORF">C3928_14885</name>
</gene>
<reference evidence="4 5" key="1">
    <citation type="submission" date="2018-02" db="EMBL/GenBank/DDBJ databases">
        <title>Draft genome sequences of four Legionella pneumophila clinical strains isolated in Ontario.</title>
        <authorList>
            <person name="Fortuna A."/>
            <person name="Ramnarine R."/>
            <person name="Li A."/>
            <person name="Frantz C."/>
            <person name="Mallo G."/>
        </authorList>
    </citation>
    <scope>NUCLEOTIDE SEQUENCE [LARGE SCALE GENOMIC DNA]</scope>
    <source>
        <strain evidence="4 5">LG61</strain>
    </source>
</reference>
<dbReference type="OrthoDB" id="5653910at2"/>
<feature type="coiled-coil region" evidence="1">
    <location>
        <begin position="180"/>
        <end position="258"/>
    </location>
</feature>
<feature type="compositionally biased region" description="Basic and acidic residues" evidence="2">
    <location>
        <begin position="335"/>
        <end position="346"/>
    </location>
</feature>
<dbReference type="RefSeq" id="WP_027228764.1">
    <property type="nucleotide sequence ID" value="NZ_CP017601.1"/>
</dbReference>
<keyword evidence="3" id="KW-0812">Transmembrane</keyword>
<evidence type="ECO:0000313" key="4">
    <source>
        <dbReference type="EMBL" id="PPK28727.1"/>
    </source>
</evidence>
<protein>
    <submittedName>
        <fullName evidence="4">Uncharacterized protein</fullName>
    </submittedName>
</protein>
<feature type="compositionally biased region" description="Basic and acidic residues" evidence="2">
    <location>
        <begin position="451"/>
        <end position="460"/>
    </location>
</feature>
<proteinExistence type="predicted"/>
<keyword evidence="3" id="KW-1133">Transmembrane helix</keyword>
<evidence type="ECO:0000256" key="1">
    <source>
        <dbReference type="SAM" id="Coils"/>
    </source>
</evidence>
<feature type="transmembrane region" description="Helical" evidence="3">
    <location>
        <begin position="289"/>
        <end position="311"/>
    </location>
</feature>
<accession>A0A2S6EU73</accession>
<keyword evidence="1" id="KW-0175">Coiled coil</keyword>
<evidence type="ECO:0000313" key="5">
    <source>
        <dbReference type="Proteomes" id="UP000239239"/>
    </source>
</evidence>
<dbReference type="EMBL" id="PQWY01000021">
    <property type="protein sequence ID" value="PPK28727.1"/>
    <property type="molecule type" value="Genomic_DNA"/>
</dbReference>
<dbReference type="AlphaFoldDB" id="A0A2S6EU73"/>
<feature type="compositionally biased region" description="Acidic residues" evidence="2">
    <location>
        <begin position="441"/>
        <end position="450"/>
    </location>
</feature>
<sequence>MGITKDERFRKFEIEKTLQLLQSMQLPIEYPLTPLDKASLLKKATKRIPLLSKFLKTIDDTGDVAVKIGERITSISHTPGKESLAHGFAFGGVAMAGFDFLRIPIIYLSAYLVDEEVPVNLSNNAKWLYSAVLLGLTITALAVPVAAPYIAFVAAGLSFGVGTFLLGKTLYERYQLGRERKKLKAEIIREEDEMLKIQDKAKHLESLLQSADNEEQIAAILYEISVVQEDYNRQKKQIQGLKNDELQLEQQIKNLDTMKVVDRTVAVALSALTIAALAVTLFFPPVGGGMLAGIAILGGAYFVARVSAPLVKATAIWLYNKLKSTPSESTESQDIDNKPTLSHEEEEKIEDSLQIDNEFILPPIDAETPISADSEEYKPVHESTEDVLVGLSVNIDRLKEKVRTGKKEEIEEVFPEELQHFSSLSSSPRTLGSRKLSAKENDDEDGESESDIEHPDIPKI</sequence>
<feature type="transmembrane region" description="Helical" evidence="3">
    <location>
        <begin position="260"/>
        <end position="283"/>
    </location>
</feature>
<name>A0A2S6EU73_LEGPN</name>
<organism evidence="4 5">
    <name type="scientific">Legionella pneumophila</name>
    <dbReference type="NCBI Taxonomy" id="446"/>
    <lineage>
        <taxon>Bacteria</taxon>
        <taxon>Pseudomonadati</taxon>
        <taxon>Pseudomonadota</taxon>
        <taxon>Gammaproteobacteria</taxon>
        <taxon>Legionellales</taxon>
        <taxon>Legionellaceae</taxon>
        <taxon>Legionella</taxon>
    </lineage>
</organism>